<dbReference type="EMBL" id="JACVXA010000006">
    <property type="protein sequence ID" value="MBE3637142.1"/>
    <property type="molecule type" value="Genomic_DNA"/>
</dbReference>
<gene>
    <name evidence="4" type="primary">bamE</name>
    <name evidence="4" type="ORF">ICN82_02840</name>
</gene>
<reference evidence="4" key="1">
    <citation type="submission" date="2020-09" db="EMBL/GenBank/DDBJ databases">
        <title>A novel bacterium of genus Mangrovicoccus, isolated from South China Sea.</title>
        <authorList>
            <person name="Huang H."/>
            <person name="Mo K."/>
            <person name="Hu Y."/>
        </authorList>
    </citation>
    <scope>NUCLEOTIDE SEQUENCE</scope>
    <source>
        <strain evidence="4">HB182678</strain>
    </source>
</reference>
<evidence type="ECO:0000313" key="5">
    <source>
        <dbReference type="Proteomes" id="UP000609121"/>
    </source>
</evidence>
<dbReference type="InterPro" id="IPR007450">
    <property type="entry name" value="BamE_dom"/>
</dbReference>
<keyword evidence="2" id="KW-0472">Membrane</keyword>
<evidence type="ECO:0000259" key="3">
    <source>
        <dbReference type="Pfam" id="PF04355"/>
    </source>
</evidence>
<feature type="domain" description="Outer membrane protein assembly factor BamE" evidence="3">
    <location>
        <begin position="31"/>
        <end position="106"/>
    </location>
</feature>
<comment type="caution">
    <text evidence="4">The sequence shown here is derived from an EMBL/GenBank/DDBJ whole genome shotgun (WGS) entry which is preliminary data.</text>
</comment>
<keyword evidence="5" id="KW-1185">Reference proteome</keyword>
<evidence type="ECO:0000256" key="2">
    <source>
        <dbReference type="ARBA" id="ARBA00023136"/>
    </source>
</evidence>
<protein>
    <submittedName>
        <fullName evidence="4">Outer membrane protein assembly factor BamE</fullName>
    </submittedName>
</protein>
<dbReference type="GO" id="GO:0019867">
    <property type="term" value="C:outer membrane"/>
    <property type="evidence" value="ECO:0007669"/>
    <property type="project" value="InterPro"/>
</dbReference>
<sequence>MGRITSAMRGAGLAVAMSGLVSCTTMYDDYGYVPTDMQLAEIEPGSDTRESVEEKVGAPPLDDFRRDDVWYFVASRNATYAWRKPETIERQVVAIRFTEGGSVSNIERYGLENGEVVTLSRRVTESAVPDLGFLRGLLNSTSLAPALPSSESL</sequence>
<dbReference type="Proteomes" id="UP000609121">
    <property type="component" value="Unassembled WGS sequence"/>
</dbReference>
<keyword evidence="1" id="KW-0732">Signal</keyword>
<evidence type="ECO:0000313" key="4">
    <source>
        <dbReference type="EMBL" id="MBE3637142.1"/>
    </source>
</evidence>
<dbReference type="InterPro" id="IPR037873">
    <property type="entry name" value="BamE-like"/>
</dbReference>
<accession>A0A8J6YSU3</accession>
<proteinExistence type="predicted"/>
<dbReference type="AlphaFoldDB" id="A0A8J6YSU3"/>
<dbReference type="Pfam" id="PF04355">
    <property type="entry name" value="BamE"/>
    <property type="match status" value="1"/>
</dbReference>
<name>A0A8J6YSU3_9RHOB</name>
<dbReference type="Gene3D" id="3.30.1450.10">
    <property type="match status" value="1"/>
</dbReference>
<evidence type="ECO:0000256" key="1">
    <source>
        <dbReference type="ARBA" id="ARBA00022729"/>
    </source>
</evidence>
<dbReference type="PROSITE" id="PS51257">
    <property type="entry name" value="PROKAR_LIPOPROTEIN"/>
    <property type="match status" value="1"/>
</dbReference>
<organism evidence="4 5">
    <name type="scientific">Mangrovicoccus algicola</name>
    <dbReference type="NCBI Taxonomy" id="2771008"/>
    <lineage>
        <taxon>Bacteria</taxon>
        <taxon>Pseudomonadati</taxon>
        <taxon>Pseudomonadota</taxon>
        <taxon>Alphaproteobacteria</taxon>
        <taxon>Rhodobacterales</taxon>
        <taxon>Paracoccaceae</taxon>
        <taxon>Mangrovicoccus</taxon>
    </lineage>
</organism>